<dbReference type="HOGENOM" id="CLU_039613_16_4_6"/>
<reference evidence="6 7" key="1">
    <citation type="journal article" date="2009" name="PLoS ONE">
        <title>The complete genome of Teredinibacter turnerae T7901: an intracellular endosymbiont of marine wood-boring bivalves (shipworms).</title>
        <authorList>
            <person name="Yang J.C."/>
            <person name="Madupu R."/>
            <person name="Durkin A.S."/>
            <person name="Ekborg N.A."/>
            <person name="Pedamallu C.S."/>
            <person name="Hostetler J.B."/>
            <person name="Radune D."/>
            <person name="Toms B.S."/>
            <person name="Henrissat B."/>
            <person name="Coutinho P.M."/>
            <person name="Schwarz S."/>
            <person name="Field L."/>
            <person name="Trindade-Silva A.E."/>
            <person name="Soares C.A.G."/>
            <person name="Elshahawi S."/>
            <person name="Hanora A."/>
            <person name="Schmidt E.W."/>
            <person name="Haygood M.G."/>
            <person name="Posfai J."/>
            <person name="Benner J."/>
            <person name="Madinger C."/>
            <person name="Nove J."/>
            <person name="Anton B."/>
            <person name="Chaudhary K."/>
            <person name="Foster J."/>
            <person name="Holman A."/>
            <person name="Kumar S."/>
            <person name="Lessard P.A."/>
            <person name="Luyten Y.A."/>
            <person name="Slatko B."/>
            <person name="Wood N."/>
            <person name="Wu B."/>
            <person name="Teplitski M."/>
            <person name="Mougous J.D."/>
            <person name="Ward N."/>
            <person name="Eisen J.A."/>
            <person name="Badger J.H."/>
            <person name="Distel D.L."/>
        </authorList>
    </citation>
    <scope>NUCLEOTIDE SEQUENCE [LARGE SCALE GENOMIC DNA]</scope>
    <source>
        <strain evidence="7">ATCC 39867 / T7901</strain>
    </source>
</reference>
<dbReference type="InterPro" id="IPR005119">
    <property type="entry name" value="LysR_subst-bd"/>
</dbReference>
<dbReference type="Pfam" id="PF03466">
    <property type="entry name" value="LysR_substrate"/>
    <property type="match status" value="1"/>
</dbReference>
<dbReference type="Gene3D" id="1.10.10.10">
    <property type="entry name" value="Winged helix-like DNA-binding domain superfamily/Winged helix DNA-binding domain"/>
    <property type="match status" value="1"/>
</dbReference>
<dbReference type="EMBL" id="CP001614">
    <property type="protein sequence ID" value="ACR14217.1"/>
    <property type="molecule type" value="Genomic_DNA"/>
</dbReference>
<dbReference type="SUPFAM" id="SSF46785">
    <property type="entry name" value="Winged helix' DNA-binding domain"/>
    <property type="match status" value="1"/>
</dbReference>
<dbReference type="RefSeq" id="WP_015820333.1">
    <property type="nucleotide sequence ID" value="NC_012997.1"/>
</dbReference>
<dbReference type="GO" id="GO:0043565">
    <property type="term" value="F:sequence-specific DNA binding"/>
    <property type="evidence" value="ECO:0007669"/>
    <property type="project" value="TreeGrafter"/>
</dbReference>
<dbReference type="Proteomes" id="UP000009080">
    <property type="component" value="Chromosome"/>
</dbReference>
<dbReference type="PRINTS" id="PR00039">
    <property type="entry name" value="HTHLYSR"/>
</dbReference>
<evidence type="ECO:0000256" key="2">
    <source>
        <dbReference type="ARBA" id="ARBA00023015"/>
    </source>
</evidence>
<evidence type="ECO:0000256" key="4">
    <source>
        <dbReference type="ARBA" id="ARBA00023163"/>
    </source>
</evidence>
<comment type="similarity">
    <text evidence="1">Belongs to the LysR transcriptional regulatory family.</text>
</comment>
<dbReference type="InterPro" id="IPR036388">
    <property type="entry name" value="WH-like_DNA-bd_sf"/>
</dbReference>
<dbReference type="OrthoDB" id="5721010at2"/>
<protein>
    <submittedName>
        <fullName evidence="6">Transcriptional regulator, LysR family</fullName>
    </submittedName>
</protein>
<dbReference type="InterPro" id="IPR036390">
    <property type="entry name" value="WH_DNA-bd_sf"/>
</dbReference>
<sequence length="302" mass="33322">MESLPCTLAELRQFVAVVETGGFTAAAHRLHQTTASVSLAIKRMETQLGARLFERSTRNLQLTEQGAQFYQVSKRTLSVLQEGVESLRVSQDAVRGPLVIAAPGDLALTLLGRMLREFQHKFPEVALDLRVSDSVSGVVGEGIDLALRYGPLPDSELVARELHTGRRLLCASPDYLNRAGVPRSLADLSEHRCLCFRRSGRADTQWQFMQEGERFAVTVNCALVTDNSAVARDWALAGEGLVYKSGLDVYDDIAAGRLRTVLTDYQGIQTPLFAVYAGAQYQPRRLRELLAFLQAAFARIPD</sequence>
<proteinExistence type="inferred from homology"/>
<dbReference type="eggNOG" id="COG0583">
    <property type="taxonomic scope" value="Bacteria"/>
</dbReference>
<organism evidence="6 7">
    <name type="scientific">Teredinibacter turnerae (strain ATCC 39867 / T7901)</name>
    <dbReference type="NCBI Taxonomy" id="377629"/>
    <lineage>
        <taxon>Bacteria</taxon>
        <taxon>Pseudomonadati</taxon>
        <taxon>Pseudomonadota</taxon>
        <taxon>Gammaproteobacteria</taxon>
        <taxon>Cellvibrionales</taxon>
        <taxon>Cellvibrionaceae</taxon>
        <taxon>Teredinibacter</taxon>
    </lineage>
</organism>
<evidence type="ECO:0000313" key="7">
    <source>
        <dbReference type="Proteomes" id="UP000009080"/>
    </source>
</evidence>
<dbReference type="Gene3D" id="3.40.190.290">
    <property type="match status" value="1"/>
</dbReference>
<evidence type="ECO:0000313" key="6">
    <source>
        <dbReference type="EMBL" id="ACR14217.1"/>
    </source>
</evidence>
<accession>C5BK01</accession>
<dbReference type="PROSITE" id="PS50931">
    <property type="entry name" value="HTH_LYSR"/>
    <property type="match status" value="1"/>
</dbReference>
<keyword evidence="7" id="KW-1185">Reference proteome</keyword>
<dbReference type="FunFam" id="1.10.10.10:FF:000001">
    <property type="entry name" value="LysR family transcriptional regulator"/>
    <property type="match status" value="1"/>
</dbReference>
<keyword evidence="2" id="KW-0805">Transcription regulation</keyword>
<dbReference type="InterPro" id="IPR000847">
    <property type="entry name" value="LysR_HTH_N"/>
</dbReference>
<name>C5BK01_TERTT</name>
<dbReference type="Pfam" id="PF00126">
    <property type="entry name" value="HTH_1"/>
    <property type="match status" value="1"/>
</dbReference>
<dbReference type="AlphaFoldDB" id="C5BK01"/>
<dbReference type="KEGG" id="ttu:TERTU_4648"/>
<dbReference type="SUPFAM" id="SSF53850">
    <property type="entry name" value="Periplasmic binding protein-like II"/>
    <property type="match status" value="1"/>
</dbReference>
<dbReference type="PANTHER" id="PTHR30537:SF21">
    <property type="entry name" value="HTH-TYPE TRANSCRIPTIONAL REGULATOR SINR-RELATED"/>
    <property type="match status" value="1"/>
</dbReference>
<keyword evidence="4" id="KW-0804">Transcription</keyword>
<dbReference type="PANTHER" id="PTHR30537">
    <property type="entry name" value="HTH-TYPE TRANSCRIPTIONAL REGULATOR"/>
    <property type="match status" value="1"/>
</dbReference>
<evidence type="ECO:0000256" key="3">
    <source>
        <dbReference type="ARBA" id="ARBA00023125"/>
    </source>
</evidence>
<feature type="domain" description="HTH lysR-type" evidence="5">
    <location>
        <begin position="7"/>
        <end position="63"/>
    </location>
</feature>
<dbReference type="CDD" id="cd08422">
    <property type="entry name" value="PBP2_CrgA_like"/>
    <property type="match status" value="1"/>
</dbReference>
<dbReference type="InterPro" id="IPR058163">
    <property type="entry name" value="LysR-type_TF_proteobact-type"/>
</dbReference>
<keyword evidence="3" id="KW-0238">DNA-binding</keyword>
<dbReference type="GO" id="GO:0006351">
    <property type="term" value="P:DNA-templated transcription"/>
    <property type="evidence" value="ECO:0007669"/>
    <property type="project" value="TreeGrafter"/>
</dbReference>
<dbReference type="STRING" id="377629.TERTU_4648"/>
<evidence type="ECO:0000259" key="5">
    <source>
        <dbReference type="PROSITE" id="PS50931"/>
    </source>
</evidence>
<evidence type="ECO:0000256" key="1">
    <source>
        <dbReference type="ARBA" id="ARBA00009437"/>
    </source>
</evidence>
<dbReference type="GO" id="GO:0003700">
    <property type="term" value="F:DNA-binding transcription factor activity"/>
    <property type="evidence" value="ECO:0007669"/>
    <property type="project" value="InterPro"/>
</dbReference>
<gene>
    <name evidence="6" type="ordered locus">TERTU_4648</name>
</gene>